<evidence type="ECO:0000313" key="2">
    <source>
        <dbReference type="EMBL" id="KAK5784953.1"/>
    </source>
</evidence>
<protein>
    <submittedName>
        <fullName evidence="2">Uncharacterized protein</fullName>
    </submittedName>
</protein>
<accession>A0ABR0N307</accession>
<name>A0ABR0N307_GOSAR</name>
<dbReference type="EMBL" id="JARKNE010000011">
    <property type="protein sequence ID" value="KAK5784953.1"/>
    <property type="molecule type" value="Genomic_DNA"/>
</dbReference>
<gene>
    <name evidence="2" type="ORF">PVK06_039494</name>
</gene>
<sequence>MRCKNKGFLDQIVDPSIRDQINPNSLRKFAEITEKCLQKDACGRPGMSDVAWDLEYALQLQQTAVVQEPQEDNASNASGMLSSRVI</sequence>
<dbReference type="InterPro" id="IPR045272">
    <property type="entry name" value="ANXUR1/2-like"/>
</dbReference>
<keyword evidence="3" id="KW-1185">Reference proteome</keyword>
<feature type="region of interest" description="Disordered" evidence="1">
    <location>
        <begin position="67"/>
        <end position="86"/>
    </location>
</feature>
<dbReference type="Proteomes" id="UP001358586">
    <property type="component" value="Chromosome 11"/>
</dbReference>
<evidence type="ECO:0000256" key="1">
    <source>
        <dbReference type="SAM" id="MobiDB-lite"/>
    </source>
</evidence>
<feature type="compositionally biased region" description="Polar residues" evidence="1">
    <location>
        <begin position="72"/>
        <end position="86"/>
    </location>
</feature>
<proteinExistence type="predicted"/>
<dbReference type="PANTHER" id="PTHR27003:SF398">
    <property type="entry name" value="PROTEIN KINASE DOMAIN-CONTAINING PROTEIN"/>
    <property type="match status" value="1"/>
</dbReference>
<evidence type="ECO:0000313" key="3">
    <source>
        <dbReference type="Proteomes" id="UP001358586"/>
    </source>
</evidence>
<comment type="caution">
    <text evidence="2">The sequence shown here is derived from an EMBL/GenBank/DDBJ whole genome shotgun (WGS) entry which is preliminary data.</text>
</comment>
<reference evidence="2 3" key="1">
    <citation type="submission" date="2023-03" db="EMBL/GenBank/DDBJ databases">
        <title>WGS of Gossypium arboreum.</title>
        <authorList>
            <person name="Yu D."/>
        </authorList>
    </citation>
    <scope>NUCLEOTIDE SEQUENCE [LARGE SCALE GENOMIC DNA]</scope>
    <source>
        <tissue evidence="2">Leaf</tissue>
    </source>
</reference>
<dbReference type="Gene3D" id="1.10.510.10">
    <property type="entry name" value="Transferase(Phosphotransferase) domain 1"/>
    <property type="match status" value="1"/>
</dbReference>
<organism evidence="2 3">
    <name type="scientific">Gossypium arboreum</name>
    <name type="common">Tree cotton</name>
    <name type="synonym">Gossypium nanking</name>
    <dbReference type="NCBI Taxonomy" id="29729"/>
    <lineage>
        <taxon>Eukaryota</taxon>
        <taxon>Viridiplantae</taxon>
        <taxon>Streptophyta</taxon>
        <taxon>Embryophyta</taxon>
        <taxon>Tracheophyta</taxon>
        <taxon>Spermatophyta</taxon>
        <taxon>Magnoliopsida</taxon>
        <taxon>eudicotyledons</taxon>
        <taxon>Gunneridae</taxon>
        <taxon>Pentapetalae</taxon>
        <taxon>rosids</taxon>
        <taxon>malvids</taxon>
        <taxon>Malvales</taxon>
        <taxon>Malvaceae</taxon>
        <taxon>Malvoideae</taxon>
        <taxon>Gossypium</taxon>
    </lineage>
</organism>
<dbReference type="PANTHER" id="PTHR27003">
    <property type="entry name" value="OS07G0166700 PROTEIN"/>
    <property type="match status" value="1"/>
</dbReference>